<dbReference type="EMBL" id="BARW01037671">
    <property type="protein sequence ID" value="GAJ17291.1"/>
    <property type="molecule type" value="Genomic_DNA"/>
</dbReference>
<dbReference type="PIRSF" id="PIRSF004681">
    <property type="entry name" value="UCP004681"/>
    <property type="match status" value="1"/>
</dbReference>
<comment type="caution">
    <text evidence="2">The sequence shown here is derived from an EMBL/GenBank/DDBJ whole genome shotgun (WGS) entry which is preliminary data.</text>
</comment>
<dbReference type="PANTHER" id="PTHR30615:SF8">
    <property type="entry name" value="UPF0047 PROTEIN C4A8.02C"/>
    <property type="match status" value="1"/>
</dbReference>
<organism evidence="2">
    <name type="scientific">marine sediment metagenome</name>
    <dbReference type="NCBI Taxonomy" id="412755"/>
    <lineage>
        <taxon>unclassified sequences</taxon>
        <taxon>metagenomes</taxon>
        <taxon>ecological metagenomes</taxon>
    </lineage>
</organism>
<dbReference type="NCBIfam" id="TIGR00149">
    <property type="entry name" value="TIGR00149_YjbQ"/>
    <property type="match status" value="1"/>
</dbReference>
<dbReference type="Gene3D" id="2.60.120.460">
    <property type="entry name" value="YjbQ-like"/>
    <property type="match status" value="1"/>
</dbReference>
<comment type="similarity">
    <text evidence="1">Belongs to the UPF0047 family.</text>
</comment>
<sequence>MLRMEFRIKTSKREEIVDITPEVEEIVSGKDGRACLVFVPHASCGLIVNENYDENVCEDVLDFLKKQIPQGKWKHDKIDANGDAHVKASLIGPSRIIPIENGKLKLGQWQSIGLAEFDGPRERKVVVEIL</sequence>
<dbReference type="AlphaFoldDB" id="X1VMJ6"/>
<name>X1VMJ6_9ZZZZ</name>
<dbReference type="InterPro" id="IPR001602">
    <property type="entry name" value="UPF0047_YjbQ-like"/>
</dbReference>
<evidence type="ECO:0000256" key="1">
    <source>
        <dbReference type="ARBA" id="ARBA00005534"/>
    </source>
</evidence>
<reference evidence="2" key="1">
    <citation type="journal article" date="2014" name="Front. Microbiol.">
        <title>High frequency of phylogenetically diverse reductive dehalogenase-homologous genes in deep subseafloor sedimentary metagenomes.</title>
        <authorList>
            <person name="Kawai M."/>
            <person name="Futagami T."/>
            <person name="Toyoda A."/>
            <person name="Takaki Y."/>
            <person name="Nishi S."/>
            <person name="Hori S."/>
            <person name="Arai W."/>
            <person name="Tsubouchi T."/>
            <person name="Morono Y."/>
            <person name="Uchiyama I."/>
            <person name="Ito T."/>
            <person name="Fujiyama A."/>
            <person name="Inagaki F."/>
            <person name="Takami H."/>
        </authorList>
    </citation>
    <scope>NUCLEOTIDE SEQUENCE</scope>
    <source>
        <strain evidence="2">Expedition CK06-06</strain>
    </source>
</reference>
<dbReference type="Pfam" id="PF01894">
    <property type="entry name" value="YjbQ"/>
    <property type="match status" value="1"/>
</dbReference>
<gene>
    <name evidence="2" type="ORF">S12H4_58082</name>
</gene>
<dbReference type="PANTHER" id="PTHR30615">
    <property type="entry name" value="UNCHARACTERIZED PROTEIN YJBQ-RELATED"/>
    <property type="match status" value="1"/>
</dbReference>
<proteinExistence type="inferred from homology"/>
<evidence type="ECO:0000313" key="2">
    <source>
        <dbReference type="EMBL" id="GAJ17291.1"/>
    </source>
</evidence>
<protein>
    <recommendedName>
        <fullName evidence="3">Secondary thiamine-phosphate synthase enzyme</fullName>
    </recommendedName>
</protein>
<evidence type="ECO:0008006" key="3">
    <source>
        <dbReference type="Google" id="ProtNLM"/>
    </source>
</evidence>
<dbReference type="SUPFAM" id="SSF111038">
    <property type="entry name" value="YjbQ-like"/>
    <property type="match status" value="1"/>
</dbReference>
<accession>X1VMJ6</accession>
<dbReference type="InterPro" id="IPR035917">
    <property type="entry name" value="YjbQ-like_sf"/>
</dbReference>